<keyword evidence="3" id="KW-0175">Coiled coil</keyword>
<dbReference type="OrthoDB" id="9810816at2"/>
<comment type="similarity">
    <text evidence="1 5">Belongs to the FliD family.</text>
</comment>
<evidence type="ECO:0000259" key="6">
    <source>
        <dbReference type="Pfam" id="PF02465"/>
    </source>
</evidence>
<dbReference type="EMBL" id="LN614830">
    <property type="protein sequence ID" value="CEG60841.1"/>
    <property type="molecule type" value="Genomic_DNA"/>
</dbReference>
<reference evidence="10" key="2">
    <citation type="submission" date="2014-09" db="EMBL/GenBank/DDBJ databases">
        <authorList>
            <person name="Gomez-Valero L."/>
        </authorList>
    </citation>
    <scope>NUCLEOTIDE SEQUENCE [LARGE SCALE GENOMIC DNA]</scope>
    <source>
        <strain evidence="10">ATCC33218</strain>
    </source>
</reference>
<evidence type="ECO:0000256" key="3">
    <source>
        <dbReference type="ARBA" id="ARBA00023054"/>
    </source>
</evidence>
<accession>A0A098GH83</accession>
<dbReference type="RefSeq" id="WP_045099186.1">
    <property type="nucleotide sequence ID" value="NZ_CP020614.1"/>
</dbReference>
<evidence type="ECO:0000259" key="7">
    <source>
        <dbReference type="Pfam" id="PF07195"/>
    </source>
</evidence>
<keyword evidence="11" id="KW-1185">Reference proteome</keyword>
<dbReference type="InterPro" id="IPR003481">
    <property type="entry name" value="FliD_N"/>
</dbReference>
<dbReference type="GO" id="GO:0005576">
    <property type="term" value="C:extracellular region"/>
    <property type="evidence" value="ECO:0007669"/>
    <property type="project" value="UniProtKB-SubCell"/>
</dbReference>
<dbReference type="AlphaFoldDB" id="A0A098GH83"/>
<dbReference type="EMBL" id="FMVN01000004">
    <property type="protein sequence ID" value="SCY14852.1"/>
    <property type="molecule type" value="Genomic_DNA"/>
</dbReference>
<keyword evidence="4 5" id="KW-0975">Bacterial flagellum</keyword>
<dbReference type="GO" id="GO:0007155">
    <property type="term" value="P:cell adhesion"/>
    <property type="evidence" value="ECO:0007669"/>
    <property type="project" value="InterPro"/>
</dbReference>
<keyword evidence="9" id="KW-0969">Cilium</keyword>
<dbReference type="KEGG" id="tmc:LMI_1538"/>
<dbReference type="InterPro" id="IPR010809">
    <property type="entry name" value="FliD_C"/>
</dbReference>
<reference evidence="9 11" key="3">
    <citation type="submission" date="2016-10" db="EMBL/GenBank/DDBJ databases">
        <authorList>
            <person name="Varghese N."/>
            <person name="Submissions S."/>
        </authorList>
    </citation>
    <scope>NUCLEOTIDE SEQUENCE [LARGE SCALE GENOMIC DNA]</scope>
    <source>
        <strain evidence="9 11">ATCC 33218</strain>
    </source>
</reference>
<proteinExistence type="inferred from homology"/>
<feature type="domain" description="Flagellar hook-associated protein 2 C-terminal" evidence="7">
    <location>
        <begin position="239"/>
        <end position="540"/>
    </location>
</feature>
<dbReference type="PANTHER" id="PTHR30288">
    <property type="entry name" value="FLAGELLAR CAP/ASSEMBLY PROTEIN FLID"/>
    <property type="match status" value="1"/>
</dbReference>
<dbReference type="Proteomes" id="UP000032414">
    <property type="component" value="Chromosome I"/>
</dbReference>
<evidence type="ECO:0000256" key="1">
    <source>
        <dbReference type="ARBA" id="ARBA00009764"/>
    </source>
</evidence>
<gene>
    <name evidence="8" type="ORF">LMI_1538</name>
    <name evidence="9" type="ORF">SAMN02982997_00958</name>
</gene>
<dbReference type="GO" id="GO:0009424">
    <property type="term" value="C:bacterial-type flagellum hook"/>
    <property type="evidence" value="ECO:0007669"/>
    <property type="project" value="UniProtKB-UniRule"/>
</dbReference>
<keyword evidence="9" id="KW-0966">Cell projection</keyword>
<reference evidence="8" key="1">
    <citation type="submission" date="2014-09" db="EMBL/GenBank/DDBJ databases">
        <authorList>
            <person name="GOMEZ-VALERO Laura"/>
        </authorList>
    </citation>
    <scope>NUCLEOTIDE SEQUENCE</scope>
    <source>
        <strain evidence="8">ATCC33218</strain>
    </source>
</reference>
<dbReference type="GO" id="GO:0009421">
    <property type="term" value="C:bacterial-type flagellum filament cap"/>
    <property type="evidence" value="ECO:0007669"/>
    <property type="project" value="InterPro"/>
</dbReference>
<evidence type="ECO:0000313" key="8">
    <source>
        <dbReference type="EMBL" id="CEG60841.1"/>
    </source>
</evidence>
<evidence type="ECO:0000313" key="11">
    <source>
        <dbReference type="Proteomes" id="UP000182998"/>
    </source>
</evidence>
<evidence type="ECO:0000256" key="4">
    <source>
        <dbReference type="ARBA" id="ARBA00023143"/>
    </source>
</evidence>
<evidence type="ECO:0000256" key="5">
    <source>
        <dbReference type="RuleBase" id="RU362066"/>
    </source>
</evidence>
<dbReference type="PANTHER" id="PTHR30288:SF0">
    <property type="entry name" value="FLAGELLAR HOOK-ASSOCIATED PROTEIN 2"/>
    <property type="match status" value="1"/>
</dbReference>
<name>A0A098GH83_LEGMI</name>
<dbReference type="Pfam" id="PF02465">
    <property type="entry name" value="FliD_N"/>
    <property type="match status" value="1"/>
</dbReference>
<dbReference type="PATRIC" id="fig|451.8.peg.2096"/>
<comment type="subcellular location">
    <subcellularLocation>
        <location evidence="5">Secreted</location>
    </subcellularLocation>
    <subcellularLocation>
        <location evidence="5">Bacterial flagellum</location>
    </subcellularLocation>
</comment>
<comment type="function">
    <text evidence="5">Required for morphogenesis and for the elongation of the flagellar filament by facilitating polymerization of the flagellin monomers at the tip of growing filament. Forms a capping structure, which prevents flagellin subunits (transported through the central channel of the flagellum) from leaking out without polymerization at the distal end.</text>
</comment>
<dbReference type="Pfam" id="PF07195">
    <property type="entry name" value="FliD_C"/>
    <property type="match status" value="1"/>
</dbReference>
<evidence type="ECO:0000256" key="2">
    <source>
        <dbReference type="ARBA" id="ARBA00011255"/>
    </source>
</evidence>
<dbReference type="Proteomes" id="UP000182998">
    <property type="component" value="Unassembled WGS sequence"/>
</dbReference>
<protein>
    <recommendedName>
        <fullName evidence="5">Flagellar hook-associated protein 2</fullName>
        <shortName evidence="5">HAP2</shortName>
    </recommendedName>
    <alternativeName>
        <fullName evidence="5">Flagellar cap protein</fullName>
    </alternativeName>
</protein>
<comment type="subunit">
    <text evidence="2 5">Homopentamer.</text>
</comment>
<keyword evidence="5" id="KW-0964">Secreted</keyword>
<sequence length="560" mass="59012">MPSISSPGIGSGLDIKAIVDALVKAEISPTKNRLDRQEANLSTQLSALGQIKSALAKLQTSIMKLTDMTQFQALTANVSDSTSLSASITSIDATTGNYQIQIQQLATQQNLASAPFSSSSATIGSGSLTIEFGTYSNNNTTFTANPDQQSLTINIIPGQDSLLAIKDAINSSSSTVQASIVQDNSGARLTLMSTQTGQASAMKISVIDNDGNNIDNLGLSALAYDPTSGVNSLTETIAANDSQVYINGLLLTQSSNQLNTAIEGVSLNLLKAQPGVTINLAVATNKDQTTAMVNDFIKQYNDAMTTLNSLTSYNKETKKSSPLQSDSDIRALKFNLSNLVSQPISPLDSPVNSLADLGIKTDNKGLLTLDNDVYNTVLASNPEAIATLFAKSASATDPSVRIKSVGIDVPAGLYDLVLTTFTPGSSLAGTIGGVNAVSSDGITLEGTGQFGELELEILAGSTGNRGYIRVTDGLAVLFNDLLSSYLGDSGDLATRTEQINDGLEDIDGQRDQLALRAESLTNRYTKQFTALDTLLAQMQSTSEFLSRQLANLPQFNQKRN</sequence>
<dbReference type="HOGENOM" id="CLU_015182_6_1_6"/>
<evidence type="ECO:0000313" key="10">
    <source>
        <dbReference type="Proteomes" id="UP000032414"/>
    </source>
</evidence>
<dbReference type="STRING" id="451.B6N58_07895"/>
<dbReference type="GO" id="GO:0071973">
    <property type="term" value="P:bacterial-type flagellum-dependent cell motility"/>
    <property type="evidence" value="ECO:0007669"/>
    <property type="project" value="TreeGrafter"/>
</dbReference>
<dbReference type="InterPro" id="IPR040026">
    <property type="entry name" value="FliD"/>
</dbReference>
<keyword evidence="9" id="KW-0282">Flagellum</keyword>
<feature type="domain" description="Flagellar hook-associated protein 2 N-terminal" evidence="6">
    <location>
        <begin position="11"/>
        <end position="109"/>
    </location>
</feature>
<organism evidence="8 10">
    <name type="scientific">Legionella micdadei</name>
    <name type="common">Tatlockia micdadei</name>
    <dbReference type="NCBI Taxonomy" id="451"/>
    <lineage>
        <taxon>Bacteria</taxon>
        <taxon>Pseudomonadati</taxon>
        <taxon>Pseudomonadota</taxon>
        <taxon>Gammaproteobacteria</taxon>
        <taxon>Legionellales</taxon>
        <taxon>Legionellaceae</taxon>
        <taxon>Legionella</taxon>
    </lineage>
</organism>
<evidence type="ECO:0000313" key="9">
    <source>
        <dbReference type="EMBL" id="SCY14852.1"/>
    </source>
</evidence>